<dbReference type="InterPro" id="IPR036282">
    <property type="entry name" value="Glutathione-S-Trfase_C_sf"/>
</dbReference>
<feature type="domain" description="GST N-terminal" evidence="2">
    <location>
        <begin position="1"/>
        <end position="48"/>
    </location>
</feature>
<organism evidence="3 4">
    <name type="scientific">Aspergillus felis</name>
    <dbReference type="NCBI Taxonomy" id="1287682"/>
    <lineage>
        <taxon>Eukaryota</taxon>
        <taxon>Fungi</taxon>
        <taxon>Dikarya</taxon>
        <taxon>Ascomycota</taxon>
        <taxon>Pezizomycotina</taxon>
        <taxon>Eurotiomycetes</taxon>
        <taxon>Eurotiomycetidae</taxon>
        <taxon>Eurotiales</taxon>
        <taxon>Aspergillaceae</taxon>
        <taxon>Aspergillus</taxon>
        <taxon>Aspergillus subgen. Fumigati</taxon>
    </lineage>
</organism>
<comment type="similarity">
    <text evidence="1">Belongs to the GST superfamily.</text>
</comment>
<dbReference type="InterPro" id="IPR004045">
    <property type="entry name" value="Glutathione_S-Trfase_N"/>
</dbReference>
<dbReference type="Gene3D" id="1.20.1050.10">
    <property type="match status" value="1"/>
</dbReference>
<gene>
    <name evidence="3" type="ORF">CNMCM7691_001224</name>
</gene>
<evidence type="ECO:0000313" key="3">
    <source>
        <dbReference type="EMBL" id="KAF7176049.1"/>
    </source>
</evidence>
<keyword evidence="4" id="KW-1185">Reference proteome</keyword>
<dbReference type="EMBL" id="JACBAG010001916">
    <property type="protein sequence ID" value="KAF7176049.1"/>
    <property type="molecule type" value="Genomic_DNA"/>
</dbReference>
<dbReference type="InterPro" id="IPR036249">
    <property type="entry name" value="Thioredoxin-like_sf"/>
</dbReference>
<dbReference type="AlphaFoldDB" id="A0A8H6QNA4"/>
<dbReference type="Pfam" id="PF02798">
    <property type="entry name" value="GST_N"/>
    <property type="match status" value="1"/>
</dbReference>
<evidence type="ECO:0000259" key="2">
    <source>
        <dbReference type="PROSITE" id="PS50404"/>
    </source>
</evidence>
<dbReference type="PANTHER" id="PTHR44051:SF3">
    <property type="entry name" value="TRANSCRIPTIONAL REGULATOR URE2"/>
    <property type="match status" value="1"/>
</dbReference>
<dbReference type="PANTHER" id="PTHR44051">
    <property type="entry name" value="GLUTATHIONE S-TRANSFERASE-RELATED"/>
    <property type="match status" value="1"/>
</dbReference>
<protein>
    <recommendedName>
        <fullName evidence="2">GST N-terminal domain-containing protein</fullName>
    </recommendedName>
</protein>
<dbReference type="Gene3D" id="3.40.30.10">
    <property type="entry name" value="Glutaredoxin"/>
    <property type="match status" value="1"/>
</dbReference>
<dbReference type="SUPFAM" id="SSF47616">
    <property type="entry name" value="GST C-terminal domain-like"/>
    <property type="match status" value="1"/>
</dbReference>
<sequence>MDETKKEPFVNTNPNGWVPAIEDPNTGITLWELGAILEYLVKTYDSRTPSVFPPALQSTSMLSSGFISKCPARGHTLAKQCGLPITTHKRWTVRRSATTTRSAVYADGTFVPWLQIILAITGDASDLEKDFANLDAWLKRPHALPAISKAFKIQETANAAQGK</sequence>
<proteinExistence type="inferred from homology"/>
<evidence type="ECO:0000256" key="1">
    <source>
        <dbReference type="ARBA" id="ARBA00007409"/>
    </source>
</evidence>
<comment type="caution">
    <text evidence="3">The sequence shown here is derived from an EMBL/GenBank/DDBJ whole genome shotgun (WGS) entry which is preliminary data.</text>
</comment>
<evidence type="ECO:0000313" key="4">
    <source>
        <dbReference type="Proteomes" id="UP000641853"/>
    </source>
</evidence>
<reference evidence="3" key="1">
    <citation type="submission" date="2020-06" db="EMBL/GenBank/DDBJ databases">
        <title>Draft genome sequences of strains closely related to Aspergillus parafelis and Aspergillus hiratsukae.</title>
        <authorList>
            <person name="Dos Santos R.A.C."/>
            <person name="Rivero-Menendez O."/>
            <person name="Steenwyk J.L."/>
            <person name="Mead M.E."/>
            <person name="Goldman G.H."/>
            <person name="Alastruey-Izquierdo A."/>
            <person name="Rokas A."/>
        </authorList>
    </citation>
    <scope>NUCLEOTIDE SEQUENCE</scope>
    <source>
        <strain evidence="3">CNM-CM7691</strain>
    </source>
</reference>
<accession>A0A8H6QNA4</accession>
<dbReference type="SUPFAM" id="SSF52833">
    <property type="entry name" value="Thioredoxin-like"/>
    <property type="match status" value="1"/>
</dbReference>
<dbReference type="PROSITE" id="PS50404">
    <property type="entry name" value="GST_NTER"/>
    <property type="match status" value="1"/>
</dbReference>
<dbReference type="Proteomes" id="UP000641853">
    <property type="component" value="Unassembled WGS sequence"/>
</dbReference>
<name>A0A8H6QNA4_9EURO</name>